<proteinExistence type="predicted"/>
<organism evidence="2">
    <name type="scientific">viral metagenome</name>
    <dbReference type="NCBI Taxonomy" id="1070528"/>
    <lineage>
        <taxon>unclassified sequences</taxon>
        <taxon>metagenomes</taxon>
        <taxon>organismal metagenomes</taxon>
    </lineage>
</organism>
<evidence type="ECO:0000313" key="2">
    <source>
        <dbReference type="EMBL" id="QHU17297.1"/>
    </source>
</evidence>
<protein>
    <submittedName>
        <fullName evidence="2">Uncharacterized protein</fullName>
    </submittedName>
</protein>
<keyword evidence="1" id="KW-1133">Transmembrane helix</keyword>
<reference evidence="2" key="1">
    <citation type="journal article" date="2020" name="Nature">
        <title>Giant virus diversity and host interactions through global metagenomics.</title>
        <authorList>
            <person name="Schulz F."/>
            <person name="Roux S."/>
            <person name="Paez-Espino D."/>
            <person name="Jungbluth S."/>
            <person name="Walsh D.A."/>
            <person name="Denef V.J."/>
            <person name="McMahon K.D."/>
            <person name="Konstantinidis K.T."/>
            <person name="Eloe-Fadrosh E.A."/>
            <person name="Kyrpides N.C."/>
            <person name="Woyke T."/>
        </authorList>
    </citation>
    <scope>NUCLEOTIDE SEQUENCE</scope>
    <source>
        <strain evidence="2">GVMAG-S-3300012000-57</strain>
    </source>
</reference>
<keyword evidence="1" id="KW-0472">Membrane</keyword>
<dbReference type="AlphaFoldDB" id="A0A6C0KKH2"/>
<evidence type="ECO:0000256" key="1">
    <source>
        <dbReference type="SAM" id="Phobius"/>
    </source>
</evidence>
<keyword evidence="1" id="KW-0812">Transmembrane</keyword>
<name>A0A6C0KKH2_9ZZZZ</name>
<sequence length="51" mass="5726">MIHLAVGIIVLISLSALLVAIYISAKVYDRCCKRCGDEVLNKSLVDYLYEH</sequence>
<feature type="transmembrane region" description="Helical" evidence="1">
    <location>
        <begin position="6"/>
        <end position="25"/>
    </location>
</feature>
<accession>A0A6C0KKH2</accession>
<dbReference type="EMBL" id="MN740900">
    <property type="protein sequence ID" value="QHU17297.1"/>
    <property type="molecule type" value="Genomic_DNA"/>
</dbReference>